<keyword evidence="4" id="KW-1185">Reference proteome</keyword>
<protein>
    <recommendedName>
        <fullName evidence="1">Mos1 transposase HTH domain-containing protein</fullName>
    </recommendedName>
</protein>
<dbReference type="Pfam" id="PF01359">
    <property type="entry name" value="Transposase_1"/>
    <property type="match status" value="1"/>
</dbReference>
<dbReference type="Gene3D" id="3.30.420.10">
    <property type="entry name" value="Ribonuclease H-like superfamily/Ribonuclease H"/>
    <property type="match status" value="1"/>
</dbReference>
<dbReference type="PANTHER" id="PTHR46060">
    <property type="entry name" value="MARINER MOS1 TRANSPOSASE-LIKE PROTEIN"/>
    <property type="match status" value="1"/>
</dbReference>
<dbReference type="EMBL" id="CAJNOJ010000365">
    <property type="protein sequence ID" value="CAF1418968.1"/>
    <property type="molecule type" value="Genomic_DNA"/>
</dbReference>
<dbReference type="InterPro" id="IPR009057">
    <property type="entry name" value="Homeodomain-like_sf"/>
</dbReference>
<reference evidence="2" key="1">
    <citation type="submission" date="2021-02" db="EMBL/GenBank/DDBJ databases">
        <authorList>
            <person name="Nowell W R."/>
        </authorList>
    </citation>
    <scope>NUCLEOTIDE SEQUENCE</scope>
</reference>
<dbReference type="OrthoDB" id="10017160at2759"/>
<sequence length="356" mass="41716">MMVELSREQFRTMILYDWKTGLTSKESHARLITAWGDQAPSDRTVRTWFHEYQQGNLKVEDRPRSGRPRTAVTEEMIDAVRAIIEEDPHSTYQEIQHILDISSASVNSIIHDYLDLRKVCARWVPHQLTDAQKQLRVDFCRQTLKRFEEGRSRRVSDIITGDEAWFYNFDPETKQQSTVWISRNELRPTKVRRNKSSGKRMVAIFFMKTGLIKPVVLESGQTANANWYVNRCLPKVFEAVSERRPNIGVHSLILHDDNAKPHRAWITNEFLFENHVESYPNPPYSPDLSPCDFFLFPKLKNQLRGIQFHDDNEMLVALDQAIGSLTRNDFQDCFADWFDRMKKCIDAQGLYFEKIN</sequence>
<dbReference type="Proteomes" id="UP000663852">
    <property type="component" value="Unassembled WGS sequence"/>
</dbReference>
<accession>A0A815MAI5</accession>
<evidence type="ECO:0000313" key="2">
    <source>
        <dbReference type="EMBL" id="CAF1418968.1"/>
    </source>
</evidence>
<dbReference type="PANTHER" id="PTHR46060:SF1">
    <property type="entry name" value="MARINER MOS1 TRANSPOSASE-LIKE PROTEIN"/>
    <property type="match status" value="1"/>
</dbReference>
<dbReference type="EMBL" id="CAJNOR010006498">
    <property type="protein sequence ID" value="CAF1596744.1"/>
    <property type="molecule type" value="Genomic_DNA"/>
</dbReference>
<evidence type="ECO:0000313" key="3">
    <source>
        <dbReference type="EMBL" id="CAF1596744.1"/>
    </source>
</evidence>
<dbReference type="GO" id="GO:0003676">
    <property type="term" value="F:nucleic acid binding"/>
    <property type="evidence" value="ECO:0007669"/>
    <property type="project" value="InterPro"/>
</dbReference>
<gene>
    <name evidence="2" type="ORF">EDS130_LOCUS37316</name>
    <name evidence="3" type="ORF">XAT740_LOCUS47199</name>
</gene>
<comment type="caution">
    <text evidence="2">The sequence shown here is derived from an EMBL/GenBank/DDBJ whole genome shotgun (WGS) entry which is preliminary data.</text>
</comment>
<evidence type="ECO:0000259" key="1">
    <source>
        <dbReference type="Pfam" id="PF17906"/>
    </source>
</evidence>
<evidence type="ECO:0000313" key="4">
    <source>
        <dbReference type="Proteomes" id="UP000663828"/>
    </source>
</evidence>
<dbReference type="AlphaFoldDB" id="A0A815MAI5"/>
<name>A0A815MAI5_ADIRI</name>
<dbReference type="InterPro" id="IPR036397">
    <property type="entry name" value="RNaseH_sf"/>
</dbReference>
<dbReference type="InterPro" id="IPR001888">
    <property type="entry name" value="Transposase_1"/>
</dbReference>
<evidence type="ECO:0000313" key="5">
    <source>
        <dbReference type="Proteomes" id="UP000663852"/>
    </source>
</evidence>
<dbReference type="Pfam" id="PF17906">
    <property type="entry name" value="HTH_48"/>
    <property type="match status" value="1"/>
</dbReference>
<dbReference type="SUPFAM" id="SSF46689">
    <property type="entry name" value="Homeodomain-like"/>
    <property type="match status" value="1"/>
</dbReference>
<organism evidence="2 5">
    <name type="scientific">Adineta ricciae</name>
    <name type="common">Rotifer</name>
    <dbReference type="NCBI Taxonomy" id="249248"/>
    <lineage>
        <taxon>Eukaryota</taxon>
        <taxon>Metazoa</taxon>
        <taxon>Spiralia</taxon>
        <taxon>Gnathifera</taxon>
        <taxon>Rotifera</taxon>
        <taxon>Eurotatoria</taxon>
        <taxon>Bdelloidea</taxon>
        <taxon>Adinetida</taxon>
        <taxon>Adinetidae</taxon>
        <taxon>Adineta</taxon>
    </lineage>
</organism>
<dbReference type="Proteomes" id="UP000663828">
    <property type="component" value="Unassembled WGS sequence"/>
</dbReference>
<dbReference type="InterPro" id="IPR041426">
    <property type="entry name" value="Mos1_HTH"/>
</dbReference>
<proteinExistence type="predicted"/>
<feature type="domain" description="Mos1 transposase HTH" evidence="1">
    <location>
        <begin position="7"/>
        <end position="56"/>
    </location>
</feature>
<dbReference type="InterPro" id="IPR052709">
    <property type="entry name" value="Transposase-MT_Hybrid"/>
</dbReference>
<dbReference type="Gene3D" id="1.10.10.1450">
    <property type="match status" value="1"/>
</dbReference>